<gene>
    <name evidence="2" type="ORF">PP769_00140</name>
</gene>
<keyword evidence="3" id="KW-1185">Reference proteome</keyword>
<dbReference type="EMBL" id="CP116967">
    <property type="protein sequence ID" value="WNM58201.1"/>
    <property type="molecule type" value="Genomic_DNA"/>
</dbReference>
<keyword evidence="1" id="KW-0812">Transmembrane</keyword>
<evidence type="ECO:0000313" key="3">
    <source>
        <dbReference type="Proteomes" id="UP001302719"/>
    </source>
</evidence>
<name>A0AA96JWR3_9BACT</name>
<dbReference type="RefSeq" id="WP_312643690.1">
    <property type="nucleotide sequence ID" value="NZ_CP116967.1"/>
</dbReference>
<dbReference type="Proteomes" id="UP001302719">
    <property type="component" value="Chromosome"/>
</dbReference>
<protein>
    <submittedName>
        <fullName evidence="2">Uncharacterized protein</fullName>
    </submittedName>
</protein>
<keyword evidence="1" id="KW-0472">Membrane</keyword>
<proteinExistence type="predicted"/>
<evidence type="ECO:0000256" key="1">
    <source>
        <dbReference type="SAM" id="Phobius"/>
    </source>
</evidence>
<keyword evidence="1" id="KW-1133">Transmembrane helix</keyword>
<sequence length="224" mass="25865">MKWIDISFLLSRACDKKFAGFLVCAIFGTVAWFPLAWGFTSSSNFPHNGPKEFSARLMWKTGGRIANAQLFVKNDRYRIEPAGGIRTELGYASILIIRLDEQKTWYVFSQRRMIVSVPLTLDYLLPFSAKLEGETSRTVIGESVVGDQSALLYDVEVQDRFGQLERYFEWVDPQREILLKLLSQDRDWFVEYRHVVVSSQPDYYFEAPLGYRIIEAQEAPIPRG</sequence>
<feature type="transmembrane region" description="Helical" evidence="1">
    <location>
        <begin position="20"/>
        <end position="39"/>
    </location>
</feature>
<evidence type="ECO:0000313" key="2">
    <source>
        <dbReference type="EMBL" id="WNM58201.1"/>
    </source>
</evidence>
<organism evidence="2 3">
    <name type="scientific">Candidatus Nitrospira allomarina</name>
    <dbReference type="NCBI Taxonomy" id="3020900"/>
    <lineage>
        <taxon>Bacteria</taxon>
        <taxon>Pseudomonadati</taxon>
        <taxon>Nitrospirota</taxon>
        <taxon>Nitrospiria</taxon>
        <taxon>Nitrospirales</taxon>
        <taxon>Nitrospiraceae</taxon>
        <taxon>Nitrospira</taxon>
    </lineage>
</organism>
<reference evidence="2 3" key="1">
    <citation type="submission" date="2023-01" db="EMBL/GenBank/DDBJ databases">
        <title>Cultivation and genomic characterization of new, ubiquitous marine nitrite-oxidizing bacteria from the Nitrospirales.</title>
        <authorList>
            <person name="Mueller A.J."/>
            <person name="Daebeler A."/>
            <person name="Herbold C.W."/>
            <person name="Kirkegaard R.H."/>
            <person name="Daims H."/>
        </authorList>
    </citation>
    <scope>NUCLEOTIDE SEQUENCE [LARGE SCALE GENOMIC DNA]</scope>
    <source>
        <strain evidence="2 3">VA</strain>
    </source>
</reference>
<accession>A0AA96JWR3</accession>
<dbReference type="AlphaFoldDB" id="A0AA96JWR3"/>
<dbReference type="KEGG" id="nall:PP769_00140"/>